<dbReference type="GO" id="GO:0004721">
    <property type="term" value="F:phosphoprotein phosphatase activity"/>
    <property type="evidence" value="ECO:0007669"/>
    <property type="project" value="InterPro"/>
</dbReference>
<comment type="similarity">
    <text evidence="1">Belongs to the protein-tyrosine phosphatase family.</text>
</comment>
<dbReference type="STRING" id="1423738.FC84_GL001050"/>
<dbReference type="InterPro" id="IPR026893">
    <property type="entry name" value="Tyr/Ser_Pase_IphP-type"/>
</dbReference>
<sequence>MAQSSANLNKLGQPERVVALDGTINFRDLGGYRNKKGQTTQWRRIYRAASLGNLTVSDRTLLADLDIINDIDLRSPSEQQSYPDQSWDSVRFISNPLYPTTGFNRMLNNHHVRKIFRRRREIPKLDNPIANIYQNVLMTKHSQQEFAQTFAVLLGMSSEQASVFHCAAGKDRTGMTAALILLALNIPDETIIQDYLLTNELYDYANDHQAPTNDDIQQAVDQMNTQVGEALYIQGVLATINDGFGGMTNYWREALGLSMGDLKQFQKMFLQ</sequence>
<evidence type="ECO:0000256" key="1">
    <source>
        <dbReference type="ARBA" id="ARBA00009580"/>
    </source>
</evidence>
<dbReference type="OrthoDB" id="1188001at2"/>
<comment type="caution">
    <text evidence="2">The sequence shown here is derived from an EMBL/GenBank/DDBJ whole genome shotgun (WGS) entry which is preliminary data.</text>
</comment>
<dbReference type="SUPFAM" id="SSF52799">
    <property type="entry name" value="(Phosphotyrosine protein) phosphatases II"/>
    <property type="match status" value="1"/>
</dbReference>
<dbReference type="Gene3D" id="3.90.190.10">
    <property type="entry name" value="Protein tyrosine phosphatase superfamily"/>
    <property type="match status" value="1"/>
</dbReference>
<dbReference type="Pfam" id="PF13350">
    <property type="entry name" value="Y_phosphatase3"/>
    <property type="match status" value="1"/>
</dbReference>
<dbReference type="PANTHER" id="PTHR31126">
    <property type="entry name" value="TYROSINE-PROTEIN PHOSPHATASE"/>
    <property type="match status" value="1"/>
</dbReference>
<organism evidence="2 3">
    <name type="scientific">Lapidilactobacillus dextrinicus DSM 20335</name>
    <dbReference type="NCBI Taxonomy" id="1423738"/>
    <lineage>
        <taxon>Bacteria</taxon>
        <taxon>Bacillati</taxon>
        <taxon>Bacillota</taxon>
        <taxon>Bacilli</taxon>
        <taxon>Lactobacillales</taxon>
        <taxon>Lactobacillaceae</taxon>
        <taxon>Lapidilactobacillus</taxon>
    </lineage>
</organism>
<evidence type="ECO:0000313" key="2">
    <source>
        <dbReference type="EMBL" id="KRM79582.1"/>
    </source>
</evidence>
<accession>A0A0R2BJ80</accession>
<dbReference type="EMBL" id="AYYK01000003">
    <property type="protein sequence ID" value="KRM79582.1"/>
    <property type="molecule type" value="Genomic_DNA"/>
</dbReference>
<dbReference type="InterPro" id="IPR016130">
    <property type="entry name" value="Tyr_Pase_AS"/>
</dbReference>
<proteinExistence type="inferred from homology"/>
<reference evidence="2 3" key="1">
    <citation type="journal article" date="2015" name="Genome Announc.">
        <title>Expanding the biotechnology potential of lactobacilli through comparative genomics of 213 strains and associated genera.</title>
        <authorList>
            <person name="Sun Z."/>
            <person name="Harris H.M."/>
            <person name="McCann A."/>
            <person name="Guo C."/>
            <person name="Argimon S."/>
            <person name="Zhang W."/>
            <person name="Yang X."/>
            <person name="Jeffery I.B."/>
            <person name="Cooney J.C."/>
            <person name="Kagawa T.F."/>
            <person name="Liu W."/>
            <person name="Song Y."/>
            <person name="Salvetti E."/>
            <person name="Wrobel A."/>
            <person name="Rasinkangas P."/>
            <person name="Parkhill J."/>
            <person name="Rea M.C."/>
            <person name="O'Sullivan O."/>
            <person name="Ritari J."/>
            <person name="Douillard F.P."/>
            <person name="Paul Ross R."/>
            <person name="Yang R."/>
            <person name="Briner A.E."/>
            <person name="Felis G.E."/>
            <person name="de Vos W.M."/>
            <person name="Barrangou R."/>
            <person name="Klaenhammer T.R."/>
            <person name="Caufield P.W."/>
            <person name="Cui Y."/>
            <person name="Zhang H."/>
            <person name="O'Toole P.W."/>
        </authorList>
    </citation>
    <scope>NUCLEOTIDE SEQUENCE [LARGE SCALE GENOMIC DNA]</scope>
    <source>
        <strain evidence="2 3">DSM 20335</strain>
    </source>
</reference>
<dbReference type="PROSITE" id="PS00383">
    <property type="entry name" value="TYR_PHOSPHATASE_1"/>
    <property type="match status" value="1"/>
</dbReference>
<dbReference type="InterPro" id="IPR029021">
    <property type="entry name" value="Prot-tyrosine_phosphatase-like"/>
</dbReference>
<dbReference type="PATRIC" id="fig|1423738.3.peg.1063"/>
<evidence type="ECO:0000313" key="3">
    <source>
        <dbReference type="Proteomes" id="UP000051813"/>
    </source>
</evidence>
<dbReference type="RefSeq" id="WP_057754593.1">
    <property type="nucleotide sequence ID" value="NZ_AYYK01000003.1"/>
</dbReference>
<dbReference type="AlphaFoldDB" id="A0A0R2BJ80"/>
<protein>
    <submittedName>
        <fullName evidence="2">Protein-tyrosine phosphatase</fullName>
    </submittedName>
</protein>
<keyword evidence="3" id="KW-1185">Reference proteome</keyword>
<name>A0A0R2BJ80_9LACO</name>
<dbReference type="PANTHER" id="PTHR31126:SF1">
    <property type="entry name" value="TYROSINE SPECIFIC PROTEIN PHOSPHATASES DOMAIN-CONTAINING PROTEIN"/>
    <property type="match status" value="1"/>
</dbReference>
<dbReference type="Proteomes" id="UP000051813">
    <property type="component" value="Unassembled WGS sequence"/>
</dbReference>
<gene>
    <name evidence="2" type="ORF">FC84_GL001050</name>
</gene>